<comment type="caution">
    <text evidence="4">The sequence shown here is derived from an EMBL/GenBank/DDBJ whole genome shotgun (WGS) entry which is preliminary data.</text>
</comment>
<organism evidence="4 5">
    <name type="scientific">Symbiochloris irregularis</name>
    <dbReference type="NCBI Taxonomy" id="706552"/>
    <lineage>
        <taxon>Eukaryota</taxon>
        <taxon>Viridiplantae</taxon>
        <taxon>Chlorophyta</taxon>
        <taxon>core chlorophytes</taxon>
        <taxon>Trebouxiophyceae</taxon>
        <taxon>Trebouxiales</taxon>
        <taxon>Trebouxiaceae</taxon>
        <taxon>Symbiochloris</taxon>
    </lineage>
</organism>
<dbReference type="PANTHER" id="PTHR19316">
    <property type="entry name" value="PROTEIN FOLDING REGULATOR"/>
    <property type="match status" value="1"/>
</dbReference>
<protein>
    <recommendedName>
        <fullName evidence="3">Nucleotide exchange factor Fes1 domain-containing protein</fullName>
    </recommendedName>
</protein>
<evidence type="ECO:0000259" key="3">
    <source>
        <dbReference type="Pfam" id="PF08609"/>
    </source>
</evidence>
<evidence type="ECO:0000256" key="1">
    <source>
        <dbReference type="ARBA" id="ARBA00022737"/>
    </source>
</evidence>
<keyword evidence="5" id="KW-1185">Reference proteome</keyword>
<proteinExistence type="predicted"/>
<dbReference type="EMBL" id="JALJOQ010000036">
    <property type="protein sequence ID" value="KAK9806566.1"/>
    <property type="molecule type" value="Genomic_DNA"/>
</dbReference>
<dbReference type="InterPro" id="IPR013918">
    <property type="entry name" value="Nucleotide_exch_fac_Fes1"/>
</dbReference>
<dbReference type="Pfam" id="PF08609">
    <property type="entry name" value="Fes1"/>
    <property type="match status" value="1"/>
</dbReference>
<dbReference type="InterPro" id="IPR050693">
    <property type="entry name" value="Hsp70_NEF-Inhibitors"/>
</dbReference>
<keyword evidence="1" id="KW-0677">Repeat</keyword>
<dbReference type="GO" id="GO:0005783">
    <property type="term" value="C:endoplasmic reticulum"/>
    <property type="evidence" value="ECO:0007669"/>
    <property type="project" value="TreeGrafter"/>
</dbReference>
<name>A0AAW1PDN8_9CHLO</name>
<sequence>MPAPSWPGLYKWAARYSDGTESSSAASISEEDRQWLVAAMQEGMVDNTETMKAIKHFLDSGTADEEAVAQKKSLLEELTEIVENVDNARDLNRIGGIRTLKSLMESPYAGLRWRAAEVVGMAAQSHEPVQQQFLDDNILPSLLTLLVDVDSKCRTKALLAISCLIRHNQSGIAAFHAADGLQRLAAVVSQNAPEAQQAAHAPSTSPHSAAAPPTSHRQTEQGQTDLRQLRKALQLLTYLADHDDARQWALSLLAAAARSSSGMRQLHKEEGLSEQLQQRQAQLSVLDVEDLAPLKEENSLVEGLVASLRESAVNNCRVQRQDDRPQATASTSLQLSVASS</sequence>
<dbReference type="PANTHER" id="PTHR19316:SF18">
    <property type="entry name" value="HSP70-BINDING PROTEIN 1"/>
    <property type="match status" value="1"/>
</dbReference>
<feature type="compositionally biased region" description="Polar residues" evidence="2">
    <location>
        <begin position="327"/>
        <end position="340"/>
    </location>
</feature>
<feature type="domain" description="Nucleotide exchange factor Fes1" evidence="3">
    <location>
        <begin position="8"/>
        <end position="91"/>
    </location>
</feature>
<accession>A0AAW1PDN8</accession>
<dbReference type="InterPro" id="IPR011989">
    <property type="entry name" value="ARM-like"/>
</dbReference>
<feature type="region of interest" description="Disordered" evidence="2">
    <location>
        <begin position="316"/>
        <end position="340"/>
    </location>
</feature>
<dbReference type="InterPro" id="IPR016024">
    <property type="entry name" value="ARM-type_fold"/>
</dbReference>
<dbReference type="Proteomes" id="UP001465755">
    <property type="component" value="Unassembled WGS sequence"/>
</dbReference>
<evidence type="ECO:0000313" key="5">
    <source>
        <dbReference type="Proteomes" id="UP001465755"/>
    </source>
</evidence>
<dbReference type="Gene3D" id="1.25.10.10">
    <property type="entry name" value="Leucine-rich Repeat Variant"/>
    <property type="match status" value="1"/>
</dbReference>
<gene>
    <name evidence="4" type="ORF">WJX73_001929</name>
</gene>
<reference evidence="4 5" key="1">
    <citation type="journal article" date="2024" name="Nat. Commun.">
        <title>Phylogenomics reveals the evolutionary origins of lichenization in chlorophyte algae.</title>
        <authorList>
            <person name="Puginier C."/>
            <person name="Libourel C."/>
            <person name="Otte J."/>
            <person name="Skaloud P."/>
            <person name="Haon M."/>
            <person name="Grisel S."/>
            <person name="Petersen M."/>
            <person name="Berrin J.G."/>
            <person name="Delaux P.M."/>
            <person name="Dal Grande F."/>
            <person name="Keller J."/>
        </authorList>
    </citation>
    <scope>NUCLEOTIDE SEQUENCE [LARGE SCALE GENOMIC DNA]</scope>
    <source>
        <strain evidence="4 5">SAG 2036</strain>
    </source>
</reference>
<evidence type="ECO:0000313" key="4">
    <source>
        <dbReference type="EMBL" id="KAK9806566.1"/>
    </source>
</evidence>
<dbReference type="AlphaFoldDB" id="A0AAW1PDN8"/>
<feature type="region of interest" description="Disordered" evidence="2">
    <location>
        <begin position="192"/>
        <end position="224"/>
    </location>
</feature>
<evidence type="ECO:0000256" key="2">
    <source>
        <dbReference type="SAM" id="MobiDB-lite"/>
    </source>
</evidence>
<dbReference type="SUPFAM" id="SSF48371">
    <property type="entry name" value="ARM repeat"/>
    <property type="match status" value="1"/>
</dbReference>
<feature type="compositionally biased region" description="Low complexity" evidence="2">
    <location>
        <begin position="198"/>
        <end position="216"/>
    </location>
</feature>
<dbReference type="GO" id="GO:0000774">
    <property type="term" value="F:adenyl-nucleotide exchange factor activity"/>
    <property type="evidence" value="ECO:0007669"/>
    <property type="project" value="TreeGrafter"/>
</dbReference>